<dbReference type="HAMAP" id="MF_03199">
    <property type="entry name" value="DHHC_PAT_PFA4"/>
    <property type="match status" value="1"/>
</dbReference>
<proteinExistence type="inferred from homology"/>
<feature type="transmembrane region" description="Helical" evidence="11 12">
    <location>
        <begin position="7"/>
        <end position="30"/>
    </location>
</feature>
<sequence length="446" mass="52745">MAVQLKWPILGVIIPCIIIFSLSYGSHYFILRHHLTMKQQLIYEFYVTMIWISYLLAIYTNPGRVPKNYKPSLASSTRIEQTEDDSDGLGLESREDETLIREEPISGDRCEWIRYCKKCNNYKPPRSHHCKICQQCVLQMDHHCPWTLNCVGNNNLPHFMRFLGWIIWGTGYLMIQLIKLIINYYENSNMPHYLFNKTELVAIIAITPLNFFVFASILVLFIRCLINICKGMTQIEIWEWERLELQWSSKRLWRLIRFNYGRLHKGKPFPELNTWTNTTNNVNYNDNDDDGDEDVELTNLATNNNEDSTIVPQNFTIDDLIFPYNLGIWKNLVNALGYPYMWLIPFGKPKSNGYQPQISQDYKQDDQLNLPWPPDGIRQKEIEINVLQQQGYQRDREEEDEEELRSIRNYQELRRRLDPRLNVQRSDFINDMGEGLTDFGVDEDSD</sequence>
<feature type="domain" description="Palmitoyltransferase DHHC" evidence="13">
    <location>
        <begin position="114"/>
        <end position="240"/>
    </location>
</feature>
<comment type="catalytic activity">
    <reaction evidence="10 11 12">
        <text>L-cysteinyl-[protein] + hexadecanoyl-CoA = S-hexadecanoyl-L-cysteinyl-[protein] + CoA</text>
        <dbReference type="Rhea" id="RHEA:36683"/>
        <dbReference type="Rhea" id="RHEA-COMP:10131"/>
        <dbReference type="Rhea" id="RHEA-COMP:11032"/>
        <dbReference type="ChEBI" id="CHEBI:29950"/>
        <dbReference type="ChEBI" id="CHEBI:57287"/>
        <dbReference type="ChEBI" id="CHEBI:57379"/>
        <dbReference type="ChEBI" id="CHEBI:74151"/>
        <dbReference type="EC" id="2.3.1.225"/>
    </reaction>
</comment>
<evidence type="ECO:0000256" key="5">
    <source>
        <dbReference type="ARBA" id="ARBA00022989"/>
    </source>
</evidence>
<dbReference type="EC" id="2.3.1.225" evidence="11"/>
<dbReference type="Proteomes" id="UP000030161">
    <property type="component" value="Unassembled WGS sequence"/>
</dbReference>
<evidence type="ECO:0000256" key="4">
    <source>
        <dbReference type="ARBA" id="ARBA00022824"/>
    </source>
</evidence>
<evidence type="ECO:0000256" key="12">
    <source>
        <dbReference type="RuleBase" id="RU079119"/>
    </source>
</evidence>
<evidence type="ECO:0000256" key="1">
    <source>
        <dbReference type="ARBA" id="ARBA00004141"/>
    </source>
</evidence>
<name>A0AB34PLA8_CANAX</name>
<dbReference type="InterPro" id="IPR039859">
    <property type="entry name" value="PFA4/ZDH16/20/ERF2-like"/>
</dbReference>
<feature type="transmembrane region" description="Helical" evidence="11 12">
    <location>
        <begin position="202"/>
        <end position="226"/>
    </location>
</feature>
<protein>
    <recommendedName>
        <fullName evidence="11">Palmitoyltransferase PFA4</fullName>
        <ecNumber evidence="11">2.3.1.225</ecNumber>
    </recommendedName>
    <alternativeName>
        <fullName evidence="11">Protein S-acyltransferase</fullName>
        <shortName evidence="11">PAT</shortName>
    </alternativeName>
    <alternativeName>
        <fullName evidence="11">Protein fatty acyltransferase 4</fullName>
    </alternativeName>
</protein>
<comment type="caution">
    <text evidence="14">The sequence shown here is derived from an EMBL/GenBank/DDBJ whole genome shotgun (WGS) entry which is preliminary data.</text>
</comment>
<dbReference type="InterPro" id="IPR001594">
    <property type="entry name" value="Palmitoyltrfase_DHHC"/>
</dbReference>
<comment type="similarity">
    <text evidence="11">Belongs to the DHHC palmitoyltransferase family. PFA4 subfamily.</text>
</comment>
<keyword evidence="6 11" id="KW-0472">Membrane</keyword>
<feature type="active site" description="S-palmitoyl cysteine intermediate" evidence="11">
    <location>
        <position position="144"/>
    </location>
</feature>
<keyword evidence="8 11" id="KW-0449">Lipoprotein</keyword>
<dbReference type="GO" id="GO:0005789">
    <property type="term" value="C:endoplasmic reticulum membrane"/>
    <property type="evidence" value="ECO:0007669"/>
    <property type="project" value="UniProtKB-SubCell"/>
</dbReference>
<keyword evidence="5 11" id="KW-1133">Transmembrane helix</keyword>
<evidence type="ECO:0000256" key="9">
    <source>
        <dbReference type="ARBA" id="ARBA00023315"/>
    </source>
</evidence>
<dbReference type="InterPro" id="IPR033682">
    <property type="entry name" value="PFA4"/>
</dbReference>
<comment type="function">
    <text evidence="11">Mediates the reversible addition of palmitate to target proteins, thereby regulating their membrane association and biological function.</text>
</comment>
<evidence type="ECO:0000256" key="10">
    <source>
        <dbReference type="ARBA" id="ARBA00048048"/>
    </source>
</evidence>
<evidence type="ECO:0000256" key="3">
    <source>
        <dbReference type="ARBA" id="ARBA00022692"/>
    </source>
</evidence>
<evidence type="ECO:0000259" key="13">
    <source>
        <dbReference type="Pfam" id="PF01529"/>
    </source>
</evidence>
<dbReference type="AlphaFoldDB" id="A0AB34PLA8"/>
<evidence type="ECO:0000256" key="6">
    <source>
        <dbReference type="ARBA" id="ARBA00023136"/>
    </source>
</evidence>
<feature type="transmembrane region" description="Helical" evidence="11 12">
    <location>
        <begin position="162"/>
        <end position="182"/>
    </location>
</feature>
<dbReference type="PANTHER" id="PTHR12246">
    <property type="entry name" value="PALMITOYLTRANSFERASE ZDHHC16"/>
    <property type="match status" value="1"/>
</dbReference>
<evidence type="ECO:0000256" key="11">
    <source>
        <dbReference type="HAMAP-Rule" id="MF_03199"/>
    </source>
</evidence>
<dbReference type="EMBL" id="AJIX01000040">
    <property type="protein sequence ID" value="KGR05116.1"/>
    <property type="molecule type" value="Genomic_DNA"/>
</dbReference>
<keyword evidence="3 11" id="KW-0812">Transmembrane</keyword>
<accession>A0AB34PLA8</accession>
<evidence type="ECO:0000256" key="2">
    <source>
        <dbReference type="ARBA" id="ARBA00022679"/>
    </source>
</evidence>
<dbReference type="GO" id="GO:0019706">
    <property type="term" value="F:protein-cysteine S-palmitoyltransferase activity"/>
    <property type="evidence" value="ECO:0007669"/>
    <property type="project" value="UniProtKB-UniRule"/>
</dbReference>
<comment type="domain">
    <text evidence="11 12">The DHHC domain is required for palmitoyltransferase activity.</text>
</comment>
<keyword evidence="7 11" id="KW-0564">Palmitate</keyword>
<evidence type="ECO:0000256" key="7">
    <source>
        <dbReference type="ARBA" id="ARBA00023139"/>
    </source>
</evidence>
<feature type="transmembrane region" description="Helical" evidence="11 12">
    <location>
        <begin position="42"/>
        <end position="60"/>
    </location>
</feature>
<comment type="subcellular location">
    <subcellularLocation>
        <location evidence="11">Endoplasmic reticulum membrane</location>
        <topology evidence="11">Multi-pass membrane protein</topology>
    </subcellularLocation>
    <subcellularLocation>
        <location evidence="1">Membrane</location>
        <topology evidence="1">Multi-pass membrane protein</topology>
    </subcellularLocation>
</comment>
<evidence type="ECO:0000256" key="8">
    <source>
        <dbReference type="ARBA" id="ARBA00023288"/>
    </source>
</evidence>
<evidence type="ECO:0000313" key="15">
    <source>
        <dbReference type="Proteomes" id="UP000030161"/>
    </source>
</evidence>
<reference evidence="14 15" key="1">
    <citation type="submission" date="2013-12" db="EMBL/GenBank/DDBJ databases">
        <title>The Genome Sequence of Candida albicans P78048.</title>
        <authorList>
            <consortium name="The Broad Institute Genome Sequencing Platform"/>
            <consortium name="The Broad Institute Genome Sequencing Center for Infectious Disease"/>
            <person name="Cuomo C."/>
            <person name="Bennett R."/>
            <person name="Hirakawa M."/>
            <person name="Noverr M."/>
            <person name="Mitchell A."/>
            <person name="Young S.K."/>
            <person name="Zeng Q."/>
            <person name="Gargeya S."/>
            <person name="Fitzgerald M."/>
            <person name="Abouelleil A."/>
            <person name="Alvarado L."/>
            <person name="Berlin A.M."/>
            <person name="Chapman S.B."/>
            <person name="Dewar J."/>
            <person name="Goldberg J."/>
            <person name="Griggs A."/>
            <person name="Gujja S."/>
            <person name="Hansen M."/>
            <person name="Howarth C."/>
            <person name="Imamovic A."/>
            <person name="Larimer J."/>
            <person name="McCowan C."/>
            <person name="Murphy C."/>
            <person name="Pearson M."/>
            <person name="Priest M."/>
            <person name="Roberts A."/>
            <person name="Saif S."/>
            <person name="Shea T."/>
            <person name="Sykes S."/>
            <person name="Wortman J."/>
            <person name="Nusbaum C."/>
            <person name="Birren B."/>
        </authorList>
    </citation>
    <scope>NUCLEOTIDE SEQUENCE [LARGE SCALE GENOMIC DNA]</scope>
    <source>
        <strain evidence="14 15">P78048</strain>
    </source>
</reference>
<keyword evidence="2 11" id="KW-0808">Transferase</keyword>
<keyword evidence="9 11" id="KW-0012">Acyltransferase</keyword>
<organism evidence="14 15">
    <name type="scientific">Candida albicans P78048</name>
    <dbReference type="NCBI Taxonomy" id="1094989"/>
    <lineage>
        <taxon>Eukaryota</taxon>
        <taxon>Fungi</taxon>
        <taxon>Dikarya</taxon>
        <taxon>Ascomycota</taxon>
        <taxon>Saccharomycotina</taxon>
        <taxon>Pichiomycetes</taxon>
        <taxon>Debaryomycetaceae</taxon>
        <taxon>Candida/Lodderomyces clade</taxon>
        <taxon>Candida</taxon>
    </lineage>
</organism>
<dbReference type="PROSITE" id="PS50216">
    <property type="entry name" value="DHHC"/>
    <property type="match status" value="1"/>
</dbReference>
<dbReference type="Pfam" id="PF01529">
    <property type="entry name" value="DHHC"/>
    <property type="match status" value="1"/>
</dbReference>
<evidence type="ECO:0000313" key="14">
    <source>
        <dbReference type="EMBL" id="KGR05116.1"/>
    </source>
</evidence>
<keyword evidence="4 11" id="KW-0256">Endoplasmic reticulum</keyword>
<gene>
    <name evidence="11" type="primary">PFA4</name>
    <name evidence="14" type="ORF">MG3_05111</name>
</gene>